<evidence type="ECO:0000313" key="10">
    <source>
        <dbReference type="EMBL" id="CAD8495395.1"/>
    </source>
</evidence>
<keyword evidence="2" id="KW-0949">S-adenosyl-L-methionine</keyword>
<evidence type="ECO:0000256" key="7">
    <source>
        <dbReference type="ARBA" id="ARBA00047943"/>
    </source>
</evidence>
<organism evidence="10">
    <name type="scientific">Phaeocystis antarctica</name>
    <dbReference type="NCBI Taxonomy" id="33657"/>
    <lineage>
        <taxon>Eukaryota</taxon>
        <taxon>Haptista</taxon>
        <taxon>Haptophyta</taxon>
        <taxon>Prymnesiophyceae</taxon>
        <taxon>Phaeocystales</taxon>
        <taxon>Phaeocystaceae</taxon>
        <taxon>Phaeocystis</taxon>
    </lineage>
</organism>
<protein>
    <recommendedName>
        <fullName evidence="5">Arsenite methyltransferase</fullName>
        <ecNumber evidence="4">2.1.1.137</ecNumber>
    </recommendedName>
</protein>
<dbReference type="EC" id="2.1.1.137" evidence="4"/>
<dbReference type="InterPro" id="IPR025714">
    <property type="entry name" value="Methyltranfer_dom"/>
</dbReference>
<gene>
    <name evidence="10" type="ORF">PANT1444_LOCUS13446</name>
</gene>
<feature type="domain" description="Methyltransferase" evidence="9">
    <location>
        <begin position="97"/>
        <end position="221"/>
    </location>
</feature>
<dbReference type="PANTHER" id="PTHR43675:SF8">
    <property type="entry name" value="ARSENITE METHYLTRANSFERASE"/>
    <property type="match status" value="1"/>
</dbReference>
<dbReference type="GO" id="GO:0030791">
    <property type="term" value="F:arsenite methyltransferase activity"/>
    <property type="evidence" value="ECO:0007669"/>
    <property type="project" value="UniProtKB-EC"/>
</dbReference>
<accession>A0A7S0EW93</accession>
<sequence length="224" mass="23252">MRRGLVVVGVAGVAAAGLLWLRRRALTRRAPDSEEAKRGVVADAYAATAKGEQSCCVSVKKGDAMGYSAADRALSATAGSDLGLGCGNPVELAELAEGEVVVDLGCGAGIDCLLAAARVGERGRAIGVDMVPEMLKRAKEAARRVGMLGVTSFRLGEIEHLPIGDGVADAVLSNCVLNLCADKVQVLREAYRVLRPGGRLAFSDVVQTQGHIPERLKSEAALAC</sequence>
<evidence type="ECO:0000256" key="1">
    <source>
        <dbReference type="ARBA" id="ARBA00022679"/>
    </source>
</evidence>
<comment type="catalytic activity">
    <reaction evidence="7">
        <text>arsenic triglutathione + 2 [thioredoxin]-dithiol + 2 S-adenosyl-L-methionine + H2O = dimethylarsinous acid + 2 [thioredoxin]-disulfide + 3 glutathione + 2 S-adenosyl-L-homocysteine + 2 H(+)</text>
        <dbReference type="Rhea" id="RHEA:69464"/>
        <dbReference type="Rhea" id="RHEA-COMP:10698"/>
        <dbReference type="Rhea" id="RHEA-COMP:10700"/>
        <dbReference type="ChEBI" id="CHEBI:15377"/>
        <dbReference type="ChEBI" id="CHEBI:15378"/>
        <dbReference type="ChEBI" id="CHEBI:23808"/>
        <dbReference type="ChEBI" id="CHEBI:29950"/>
        <dbReference type="ChEBI" id="CHEBI:50058"/>
        <dbReference type="ChEBI" id="CHEBI:57856"/>
        <dbReference type="ChEBI" id="CHEBI:57925"/>
        <dbReference type="ChEBI" id="CHEBI:59789"/>
        <dbReference type="ChEBI" id="CHEBI:183640"/>
        <dbReference type="EC" id="2.1.1.137"/>
    </reaction>
</comment>
<evidence type="ECO:0000256" key="8">
    <source>
        <dbReference type="ARBA" id="ARBA00048428"/>
    </source>
</evidence>
<evidence type="ECO:0000259" key="9">
    <source>
        <dbReference type="Pfam" id="PF13847"/>
    </source>
</evidence>
<evidence type="ECO:0000256" key="6">
    <source>
        <dbReference type="ARBA" id="ARBA00047941"/>
    </source>
</evidence>
<dbReference type="AlphaFoldDB" id="A0A7S0EW93"/>
<proteinExistence type="inferred from homology"/>
<comment type="catalytic activity">
    <reaction evidence="6">
        <text>arsenic triglutathione + [thioredoxin]-dithiol + S-adenosyl-L-methionine + 2 H2O = methylarsonous acid + [thioredoxin]-disulfide + 3 glutathione + S-adenosyl-L-homocysteine + H(+)</text>
        <dbReference type="Rhea" id="RHEA:69460"/>
        <dbReference type="Rhea" id="RHEA-COMP:10698"/>
        <dbReference type="Rhea" id="RHEA-COMP:10700"/>
        <dbReference type="ChEBI" id="CHEBI:15377"/>
        <dbReference type="ChEBI" id="CHEBI:15378"/>
        <dbReference type="ChEBI" id="CHEBI:17826"/>
        <dbReference type="ChEBI" id="CHEBI:29950"/>
        <dbReference type="ChEBI" id="CHEBI:50058"/>
        <dbReference type="ChEBI" id="CHEBI:57856"/>
        <dbReference type="ChEBI" id="CHEBI:57925"/>
        <dbReference type="ChEBI" id="CHEBI:59789"/>
        <dbReference type="ChEBI" id="CHEBI:183640"/>
        <dbReference type="EC" id="2.1.1.137"/>
    </reaction>
</comment>
<name>A0A7S0EW93_9EUKA</name>
<evidence type="ECO:0000256" key="3">
    <source>
        <dbReference type="ARBA" id="ARBA00034487"/>
    </source>
</evidence>
<keyword evidence="1" id="KW-0808">Transferase</keyword>
<dbReference type="SUPFAM" id="SSF53335">
    <property type="entry name" value="S-adenosyl-L-methionine-dependent methyltransferases"/>
    <property type="match status" value="1"/>
</dbReference>
<evidence type="ECO:0000256" key="5">
    <source>
        <dbReference type="ARBA" id="ARBA00034545"/>
    </source>
</evidence>
<dbReference type="Pfam" id="PF13847">
    <property type="entry name" value="Methyltransf_31"/>
    <property type="match status" value="1"/>
</dbReference>
<dbReference type="EMBL" id="HBEP01023738">
    <property type="protein sequence ID" value="CAD8495395.1"/>
    <property type="molecule type" value="Transcribed_RNA"/>
</dbReference>
<comment type="catalytic activity">
    <reaction evidence="8">
        <text>arsenic triglutathione + 3 [thioredoxin]-dithiol + 3 S-adenosyl-L-methionine = trimethylarsine + 3 [thioredoxin]-disulfide + 3 glutathione + 3 S-adenosyl-L-homocysteine + 3 H(+)</text>
        <dbReference type="Rhea" id="RHEA:69432"/>
        <dbReference type="Rhea" id="RHEA-COMP:10698"/>
        <dbReference type="Rhea" id="RHEA-COMP:10700"/>
        <dbReference type="ChEBI" id="CHEBI:15378"/>
        <dbReference type="ChEBI" id="CHEBI:27130"/>
        <dbReference type="ChEBI" id="CHEBI:29950"/>
        <dbReference type="ChEBI" id="CHEBI:50058"/>
        <dbReference type="ChEBI" id="CHEBI:57856"/>
        <dbReference type="ChEBI" id="CHEBI:57925"/>
        <dbReference type="ChEBI" id="CHEBI:59789"/>
        <dbReference type="ChEBI" id="CHEBI:183640"/>
        <dbReference type="EC" id="2.1.1.137"/>
    </reaction>
</comment>
<dbReference type="CDD" id="cd02440">
    <property type="entry name" value="AdoMet_MTases"/>
    <property type="match status" value="1"/>
</dbReference>
<dbReference type="InterPro" id="IPR026669">
    <property type="entry name" value="Arsenite_MeTrfase-like"/>
</dbReference>
<reference evidence="10" key="1">
    <citation type="submission" date="2021-01" db="EMBL/GenBank/DDBJ databases">
        <authorList>
            <person name="Corre E."/>
            <person name="Pelletier E."/>
            <person name="Niang G."/>
            <person name="Scheremetjew M."/>
            <person name="Finn R."/>
            <person name="Kale V."/>
            <person name="Holt S."/>
            <person name="Cochrane G."/>
            <person name="Meng A."/>
            <person name="Brown T."/>
            <person name="Cohen L."/>
        </authorList>
    </citation>
    <scope>NUCLEOTIDE SEQUENCE</scope>
    <source>
        <strain evidence="10">CCMP1374</strain>
    </source>
</reference>
<evidence type="ECO:0000256" key="4">
    <source>
        <dbReference type="ARBA" id="ARBA00034521"/>
    </source>
</evidence>
<dbReference type="Gene3D" id="3.40.50.150">
    <property type="entry name" value="Vaccinia Virus protein VP39"/>
    <property type="match status" value="1"/>
</dbReference>
<evidence type="ECO:0000256" key="2">
    <source>
        <dbReference type="ARBA" id="ARBA00022691"/>
    </source>
</evidence>
<dbReference type="PANTHER" id="PTHR43675">
    <property type="entry name" value="ARSENITE METHYLTRANSFERASE"/>
    <property type="match status" value="1"/>
</dbReference>
<dbReference type="InterPro" id="IPR029063">
    <property type="entry name" value="SAM-dependent_MTases_sf"/>
</dbReference>
<comment type="similarity">
    <text evidence="3">Belongs to the methyltransferase superfamily. Arsenite methyltransferase family.</text>
</comment>